<accession>A0ABW4NR68</accession>
<protein>
    <submittedName>
        <fullName evidence="2">Maltose operon protein MalM</fullName>
    </submittedName>
</protein>
<reference evidence="3" key="1">
    <citation type="journal article" date="2019" name="Int. J. Syst. Evol. Microbiol.">
        <title>The Global Catalogue of Microorganisms (GCM) 10K type strain sequencing project: providing services to taxonomists for standard genome sequencing and annotation.</title>
        <authorList>
            <consortium name="The Broad Institute Genomics Platform"/>
            <consortium name="The Broad Institute Genome Sequencing Center for Infectious Disease"/>
            <person name="Wu L."/>
            <person name="Ma J."/>
        </authorList>
    </citation>
    <scope>NUCLEOTIDE SEQUENCE [LARGE SCALE GENOMIC DNA]</scope>
    <source>
        <strain evidence="3">CCM 7950</strain>
    </source>
</reference>
<gene>
    <name evidence="2" type="primary">malM</name>
    <name evidence="2" type="ORF">ACFSAV_00155</name>
</gene>
<dbReference type="Pfam" id="PF07148">
    <property type="entry name" value="MalM"/>
    <property type="match status" value="1"/>
</dbReference>
<feature type="signal peptide" evidence="1">
    <location>
        <begin position="1"/>
        <end position="19"/>
    </location>
</feature>
<keyword evidence="3" id="KW-1185">Reference proteome</keyword>
<sequence>MKKILFATALLVTASFSYANPVHINSQALSQLQWQDVPYSQSVKTQLSTQQNQAFTTHFAGTESPVAAYRIPANQGTLTIEITSPVIDKQLFVPSAVILDGKFNIAATYPSSTFTFQEERGLKPNRLEAELSLTPVAGQDYIYLLIYTTAQDLSKTTMMPHPAKVFAKATGKQPPAIPDIEVTHSRQGEIIVNVTHSQGTQFIGLPNTLFEKKPATPVGKVQPIMPPAQAVTTPVDKETEAYFNQAVKNALKQNDINRALNLVNEAEKLGLTAPRKIFLQQVSSK</sequence>
<comment type="caution">
    <text evidence="2">The sequence shown here is derived from an EMBL/GenBank/DDBJ whole genome shotgun (WGS) entry which is preliminary data.</text>
</comment>
<feature type="chain" id="PRO_5047305490" evidence="1">
    <location>
        <begin position="20"/>
        <end position="285"/>
    </location>
</feature>
<organism evidence="2 3">
    <name type="scientific">Pasteurella oralis</name>
    <dbReference type="NCBI Taxonomy" id="1071947"/>
    <lineage>
        <taxon>Bacteria</taxon>
        <taxon>Pseudomonadati</taxon>
        <taxon>Pseudomonadota</taxon>
        <taxon>Gammaproteobacteria</taxon>
        <taxon>Pasteurellales</taxon>
        <taxon>Pasteurellaceae</taxon>
        <taxon>Pasteurella</taxon>
    </lineage>
</organism>
<dbReference type="RefSeq" id="WP_379094797.1">
    <property type="nucleotide sequence ID" value="NZ_JBHUFP010000001.1"/>
</dbReference>
<keyword evidence="1" id="KW-0732">Signal</keyword>
<dbReference type="EMBL" id="JBHUFP010000001">
    <property type="protein sequence ID" value="MFD1804800.1"/>
    <property type="molecule type" value="Genomic_DNA"/>
</dbReference>
<proteinExistence type="predicted"/>
<name>A0ABW4NR68_9PAST</name>
<evidence type="ECO:0000313" key="2">
    <source>
        <dbReference type="EMBL" id="MFD1804800.1"/>
    </source>
</evidence>
<dbReference type="Proteomes" id="UP001597420">
    <property type="component" value="Unassembled WGS sequence"/>
</dbReference>
<evidence type="ECO:0000313" key="3">
    <source>
        <dbReference type="Proteomes" id="UP001597420"/>
    </source>
</evidence>
<dbReference type="InterPro" id="IPR010794">
    <property type="entry name" value="MalM"/>
</dbReference>
<evidence type="ECO:0000256" key="1">
    <source>
        <dbReference type="SAM" id="SignalP"/>
    </source>
</evidence>
<dbReference type="NCBIfam" id="NF007855">
    <property type="entry name" value="PRK10564.1"/>
    <property type="match status" value="1"/>
</dbReference>